<reference evidence="1 2" key="1">
    <citation type="submission" date="2012-04" db="EMBL/GenBank/DDBJ databases">
        <authorList>
            <person name="Harkins D.M."/>
            <person name="Madupu R."/>
            <person name="Durkin A.S."/>
            <person name="Torralba M."/>
            <person name="Methe B."/>
            <person name="Sutton G.G."/>
            <person name="Nelson K.E."/>
        </authorList>
    </citation>
    <scope>NUCLEOTIDE SEQUENCE [LARGE SCALE GENOMIC DNA]</scope>
    <source>
        <strain evidence="1 2">VK64</strain>
    </source>
</reference>
<protein>
    <submittedName>
        <fullName evidence="1">Uncharacterized protein</fullName>
    </submittedName>
</protein>
<dbReference type="AlphaFoldDB" id="I2NVT2"/>
<proteinExistence type="predicted"/>
<evidence type="ECO:0000313" key="2">
    <source>
        <dbReference type="Proteomes" id="UP000004473"/>
    </source>
</evidence>
<gene>
    <name evidence="1" type="ORF">HMPREF1051_0328</name>
</gene>
<dbReference type="EMBL" id="AJMT01000037">
    <property type="protein sequence ID" value="EIG29943.1"/>
    <property type="molecule type" value="Genomic_DNA"/>
</dbReference>
<evidence type="ECO:0000313" key="1">
    <source>
        <dbReference type="EMBL" id="EIG29943.1"/>
    </source>
</evidence>
<comment type="caution">
    <text evidence="1">The sequence shown here is derived from an EMBL/GenBank/DDBJ whole genome shotgun (WGS) entry which is preliminary data.</text>
</comment>
<accession>I2NVT2</accession>
<name>I2NVT2_NEISI</name>
<sequence length="172" mass="20650">MYVFRYLEYLECGEYGEAESPLKKKVWFSAKQWLSDEKTYLKISDHDFINKNGIPMPDTDLFIQELYGILLHKKIVTEHEMAYERFVSEVKPTLYGRYLFSEFDRDTLRPTVHKFLVSFRLSNNSYETVLIWKTDKQQFSTFNIYNSGEYLKIYGTYNYQNYLKGEQPSEVK</sequence>
<organism evidence="1 2">
    <name type="scientific">Neisseria sicca VK64</name>
    <dbReference type="NCBI Taxonomy" id="1095748"/>
    <lineage>
        <taxon>Bacteria</taxon>
        <taxon>Pseudomonadati</taxon>
        <taxon>Pseudomonadota</taxon>
        <taxon>Betaproteobacteria</taxon>
        <taxon>Neisseriales</taxon>
        <taxon>Neisseriaceae</taxon>
        <taxon>Neisseria</taxon>
    </lineage>
</organism>
<dbReference type="Proteomes" id="UP000004473">
    <property type="component" value="Unassembled WGS sequence"/>
</dbReference>